<dbReference type="Proteomes" id="UP001464891">
    <property type="component" value="Unassembled WGS sequence"/>
</dbReference>
<evidence type="ECO:0000313" key="2">
    <source>
        <dbReference type="EMBL" id="MEP0819997.1"/>
    </source>
</evidence>
<dbReference type="Gene3D" id="3.90.1570.10">
    <property type="entry name" value="tt1808, chain A"/>
    <property type="match status" value="1"/>
</dbReference>
<keyword evidence="2" id="KW-0255">Endonuclease</keyword>
<keyword evidence="3" id="KW-1185">Reference proteome</keyword>
<dbReference type="EMBL" id="JAMPKM010000018">
    <property type="protein sequence ID" value="MEP0819997.1"/>
    <property type="molecule type" value="Genomic_DNA"/>
</dbReference>
<feature type="domain" description="Putative restriction endonuclease" evidence="1">
    <location>
        <begin position="12"/>
        <end position="174"/>
    </location>
</feature>
<protein>
    <submittedName>
        <fullName evidence="2">Uma2 family endonuclease</fullName>
    </submittedName>
</protein>
<evidence type="ECO:0000313" key="3">
    <source>
        <dbReference type="Proteomes" id="UP001464891"/>
    </source>
</evidence>
<reference evidence="2 3" key="1">
    <citation type="submission" date="2022-04" db="EMBL/GenBank/DDBJ databases">
        <title>Positive selection, recombination, and allopatry shape intraspecific diversity of widespread and dominant cyanobacteria.</title>
        <authorList>
            <person name="Wei J."/>
            <person name="Shu W."/>
            <person name="Hu C."/>
        </authorList>
    </citation>
    <scope>NUCLEOTIDE SEQUENCE [LARGE SCALE GENOMIC DNA]</scope>
    <source>
        <strain evidence="2 3">GB2-A4</strain>
    </source>
</reference>
<keyword evidence="2" id="KW-0540">Nuclease</keyword>
<dbReference type="Pfam" id="PF05685">
    <property type="entry name" value="Uma2"/>
    <property type="match status" value="1"/>
</dbReference>
<name>A0ABV0JE16_9CYAN</name>
<dbReference type="GO" id="GO:0004519">
    <property type="term" value="F:endonuclease activity"/>
    <property type="evidence" value="ECO:0007669"/>
    <property type="project" value="UniProtKB-KW"/>
</dbReference>
<dbReference type="InterPro" id="IPR011335">
    <property type="entry name" value="Restrct_endonuc-II-like"/>
</dbReference>
<accession>A0ABV0JE16</accession>
<dbReference type="InterPro" id="IPR008538">
    <property type="entry name" value="Uma2"/>
</dbReference>
<sequence length="191" mass="21409">MIASPESRYSTPEEYLEWEAQQPLRYEYVGSEVFAMTGGTVAHNTIALNLAAALRGHVRGGPCRVFMADVKVQAQAQGPFYYPDVMVSCDERDRSAVRLIQYPSLIVEVLSPSTEAYDRGGKFAQYRRISTLREYVLINAETAEVECFRLNAAGKWELNPYGEGEEVYLESLDFSCPIALIYEDVAFTPPA</sequence>
<comment type="caution">
    <text evidence="2">The sequence shown here is derived from an EMBL/GenBank/DDBJ whole genome shotgun (WGS) entry which is preliminary data.</text>
</comment>
<organism evidence="2 3">
    <name type="scientific">Trichocoleus desertorum GB2-A4</name>
    <dbReference type="NCBI Taxonomy" id="2933944"/>
    <lineage>
        <taxon>Bacteria</taxon>
        <taxon>Bacillati</taxon>
        <taxon>Cyanobacteriota</taxon>
        <taxon>Cyanophyceae</taxon>
        <taxon>Leptolyngbyales</taxon>
        <taxon>Trichocoleusaceae</taxon>
        <taxon>Trichocoleus</taxon>
    </lineage>
</organism>
<gene>
    <name evidence="2" type="ORF">NC998_23100</name>
</gene>
<dbReference type="CDD" id="cd06260">
    <property type="entry name" value="DUF820-like"/>
    <property type="match status" value="1"/>
</dbReference>
<dbReference type="PANTHER" id="PTHR36558">
    <property type="entry name" value="GLR1098 PROTEIN"/>
    <property type="match status" value="1"/>
</dbReference>
<dbReference type="InterPro" id="IPR012296">
    <property type="entry name" value="Nuclease_put_TT1808"/>
</dbReference>
<dbReference type="SUPFAM" id="SSF52980">
    <property type="entry name" value="Restriction endonuclease-like"/>
    <property type="match status" value="1"/>
</dbReference>
<dbReference type="RefSeq" id="WP_190442617.1">
    <property type="nucleotide sequence ID" value="NZ_JAMPKM010000018.1"/>
</dbReference>
<dbReference type="PANTHER" id="PTHR36558:SF1">
    <property type="entry name" value="RESTRICTION ENDONUCLEASE DOMAIN-CONTAINING PROTEIN-RELATED"/>
    <property type="match status" value="1"/>
</dbReference>
<evidence type="ECO:0000259" key="1">
    <source>
        <dbReference type="Pfam" id="PF05685"/>
    </source>
</evidence>
<proteinExistence type="predicted"/>
<keyword evidence="2" id="KW-0378">Hydrolase</keyword>